<protein>
    <submittedName>
        <fullName evidence="2">Uncharacterized protein</fullName>
    </submittedName>
</protein>
<keyword evidence="1" id="KW-0472">Membrane</keyword>
<sequence length="210" mass="21579">MRRSRTPRVARGAIVASVATFTALLSHVVAGGAVPGPLGILAPWLLALMASTLLAGRSLSFARLGASVVLSQALFHTLFVMGAVAPTAAMPAMSHHDHGAMSLGMDAATTAPAAGFLSALCADPAMWALHAIAAIVTVALLYRGERAARALLTLAADIRAWARRIAARAAALPSTALPVPLLAETIGWIVRPAAHVGDDRRRGPPLTLAL</sequence>
<feature type="transmembrane region" description="Helical" evidence="1">
    <location>
        <begin position="113"/>
        <end position="142"/>
    </location>
</feature>
<accession>A0A4S2DCN7</accession>
<comment type="caution">
    <text evidence="2">The sequence shown here is derived from an EMBL/GenBank/DDBJ whole genome shotgun (WGS) entry which is preliminary data.</text>
</comment>
<gene>
    <name evidence="2" type="ORF">E5344_03065</name>
</gene>
<evidence type="ECO:0000313" key="3">
    <source>
        <dbReference type="Proteomes" id="UP000309893"/>
    </source>
</evidence>
<feature type="transmembrane region" description="Helical" evidence="1">
    <location>
        <begin position="40"/>
        <end position="61"/>
    </location>
</feature>
<dbReference type="AlphaFoldDB" id="A0A4S2DCN7"/>
<evidence type="ECO:0000313" key="2">
    <source>
        <dbReference type="EMBL" id="TGY39596.1"/>
    </source>
</evidence>
<dbReference type="EMBL" id="SRYO01000001">
    <property type="protein sequence ID" value="TGY39596.1"/>
    <property type="molecule type" value="Genomic_DNA"/>
</dbReference>
<evidence type="ECO:0000256" key="1">
    <source>
        <dbReference type="SAM" id="Phobius"/>
    </source>
</evidence>
<organism evidence="2 3">
    <name type="scientific">Microbacterium laevaniformans</name>
    <dbReference type="NCBI Taxonomy" id="36807"/>
    <lineage>
        <taxon>Bacteria</taxon>
        <taxon>Bacillati</taxon>
        <taxon>Actinomycetota</taxon>
        <taxon>Actinomycetes</taxon>
        <taxon>Micrococcales</taxon>
        <taxon>Microbacteriaceae</taxon>
        <taxon>Microbacterium</taxon>
    </lineage>
</organism>
<dbReference type="OrthoDB" id="5125396at2"/>
<keyword evidence="1" id="KW-1133">Transmembrane helix</keyword>
<proteinExistence type="predicted"/>
<dbReference type="Proteomes" id="UP000309893">
    <property type="component" value="Unassembled WGS sequence"/>
</dbReference>
<feature type="transmembrane region" description="Helical" evidence="1">
    <location>
        <begin position="73"/>
        <end position="93"/>
    </location>
</feature>
<keyword evidence="1" id="KW-0812">Transmembrane</keyword>
<reference evidence="2 3" key="1">
    <citation type="submission" date="2019-04" db="EMBL/GenBank/DDBJ databases">
        <title>Microbes associate with the intestines of laboratory mice.</title>
        <authorList>
            <person name="Navarre W."/>
            <person name="Wong E."/>
            <person name="Huang K."/>
            <person name="Tropini C."/>
            <person name="Ng K."/>
            <person name="Yu B."/>
        </authorList>
    </citation>
    <scope>NUCLEOTIDE SEQUENCE [LARGE SCALE GENOMIC DNA]</scope>
    <source>
        <strain evidence="2 3">NM46_B2-13</strain>
    </source>
</reference>
<dbReference type="RefSeq" id="WP_135948633.1">
    <property type="nucleotide sequence ID" value="NZ_JBHUPJ010000004.1"/>
</dbReference>
<name>A0A4S2DCN7_9MICO</name>